<dbReference type="EMBL" id="BK015856">
    <property type="protein sequence ID" value="DAD69809.1"/>
    <property type="molecule type" value="Genomic_DNA"/>
</dbReference>
<sequence length="191" mass="22181">MKTNKTITLLGKELTISQTYDSRGYGLTETIESIHIDLKELTSLITSEEDAEQIAEEMSEYAYNEAYNECKAQAEEGEALYAYRTLMIYMEGTGRYNSGYLSASAMYIECESSSECCFTFGGQDIDRKEEENEEGEEIADNIRYNKILDALKRQEFSQRMSEGERGDFERLEEEARENYRRLHPEEFDEED</sequence>
<organism evidence="2">
    <name type="scientific">Siphoviridae sp. ctfYP22</name>
    <dbReference type="NCBI Taxonomy" id="2827584"/>
    <lineage>
        <taxon>Viruses</taxon>
        <taxon>Duplodnaviria</taxon>
        <taxon>Heunggongvirae</taxon>
        <taxon>Uroviricota</taxon>
        <taxon>Caudoviricetes</taxon>
    </lineage>
</organism>
<protein>
    <submittedName>
        <fullName evidence="2">Uncharacterized protein</fullName>
    </submittedName>
</protein>
<accession>A0A8S5LIU6</accession>
<proteinExistence type="predicted"/>
<feature type="region of interest" description="Disordered" evidence="1">
    <location>
        <begin position="157"/>
        <end position="191"/>
    </location>
</feature>
<name>A0A8S5LIU6_9CAUD</name>
<evidence type="ECO:0000256" key="1">
    <source>
        <dbReference type="SAM" id="MobiDB-lite"/>
    </source>
</evidence>
<reference evidence="2" key="1">
    <citation type="journal article" date="2021" name="Proc. Natl. Acad. Sci. U.S.A.">
        <title>A Catalog of Tens of Thousands of Viruses from Human Metagenomes Reveals Hidden Associations with Chronic Diseases.</title>
        <authorList>
            <person name="Tisza M.J."/>
            <person name="Buck C.B."/>
        </authorList>
    </citation>
    <scope>NUCLEOTIDE SEQUENCE</scope>
    <source>
        <strain evidence="2">CtfYP22</strain>
    </source>
</reference>
<feature type="compositionally biased region" description="Basic and acidic residues" evidence="1">
    <location>
        <begin position="157"/>
        <end position="169"/>
    </location>
</feature>
<evidence type="ECO:0000313" key="2">
    <source>
        <dbReference type="EMBL" id="DAD69809.1"/>
    </source>
</evidence>
<feature type="compositionally biased region" description="Basic and acidic residues" evidence="1">
    <location>
        <begin position="176"/>
        <end position="185"/>
    </location>
</feature>